<reference evidence="2" key="1">
    <citation type="submission" date="2015-03" db="EMBL/GenBank/DDBJ databases">
        <authorList>
            <consortium name="Pathogen Informatics"/>
        </authorList>
    </citation>
    <scope>NUCLEOTIDE SEQUENCE [LARGE SCALE GENOMIC DNA]</scope>
    <source>
        <strain evidence="2">R148</strain>
    </source>
</reference>
<name>A0A0H5MII9_YERIN</name>
<sequence length="219" mass="23831">MIARYSADQRSGSHPNVVSDGFFSHLGSPVEGRPPSNRESHDNIWHDIPIAIFHRRTYRIGRGIVGYCPAGDRKVGAANLSRRLIGDKIGGFRGRGVGADRCRYRMIACHQTDQSCCSDPTVVGDRRLADLACPVKGCPATHHECHVHIGDQISLGILHRGAHRIGRRIVRHCPTGDGEIGAANHCRGFICHKGRGFRGGGVGPHRSCDAMIARHSADQ</sequence>
<organism evidence="1 2">
    <name type="scientific">Yersinia intermedia</name>
    <dbReference type="NCBI Taxonomy" id="631"/>
    <lineage>
        <taxon>Bacteria</taxon>
        <taxon>Pseudomonadati</taxon>
        <taxon>Pseudomonadota</taxon>
        <taxon>Gammaproteobacteria</taxon>
        <taxon>Enterobacterales</taxon>
        <taxon>Yersiniaceae</taxon>
        <taxon>Yersinia</taxon>
    </lineage>
</organism>
<dbReference type="Proteomes" id="UP000043316">
    <property type="component" value="Unassembled WGS sequence"/>
</dbReference>
<dbReference type="EMBL" id="CWJI01000018">
    <property type="protein sequence ID" value="CRY56926.1"/>
    <property type="molecule type" value="Genomic_DNA"/>
</dbReference>
<dbReference type="AlphaFoldDB" id="A0A0H5MII9"/>
<evidence type="ECO:0000313" key="1">
    <source>
        <dbReference type="EMBL" id="CRY56926.1"/>
    </source>
</evidence>
<evidence type="ECO:0000313" key="2">
    <source>
        <dbReference type="Proteomes" id="UP000043316"/>
    </source>
</evidence>
<protein>
    <submittedName>
        <fullName evidence="1">Uncharacterized protein</fullName>
    </submittedName>
</protein>
<gene>
    <name evidence="1" type="ORF">ERS008476_03973</name>
</gene>
<accession>A0A0H5MII9</accession>
<proteinExistence type="predicted"/>